<evidence type="ECO:0000313" key="3">
    <source>
        <dbReference type="EMBL" id="PWR70880.1"/>
    </source>
</evidence>
<dbReference type="OrthoDB" id="105748at2157"/>
<dbReference type="GeneID" id="97547223"/>
<dbReference type="PANTHER" id="PTHR43861:SF3">
    <property type="entry name" value="PUTATIVE (AFU_ORTHOLOGUE AFUA_2G14390)-RELATED"/>
    <property type="match status" value="1"/>
</dbReference>
<dbReference type="SUPFAM" id="SSF53335">
    <property type="entry name" value="S-adenosyl-L-methionine-dependent methyltransferases"/>
    <property type="match status" value="1"/>
</dbReference>
<sequence>MSEFFEKRAIVWDKDPRRVLMSEAIGKAMVHRINPEKTDILLDYGTGTGAIALQFAKFVRKIIAVDSAEAMLDVLKKKLTDERDTIIEPRHWSIEDDITILPQVDIITSSMVLHHIKNTEQAARVFYSLIKPGGRIAIADLKPDDGEFHEPGIAEHDGFSQNFLADLFRSAGFSEIEFEDIVTISKTGSKTKTARDFTVFLMTATREHKVS</sequence>
<protein>
    <recommendedName>
        <fullName evidence="2">Methyltransferase type 11 domain-containing protein</fullName>
    </recommendedName>
</protein>
<dbReference type="GO" id="GO:0008757">
    <property type="term" value="F:S-adenosylmethionine-dependent methyltransferase activity"/>
    <property type="evidence" value="ECO:0007669"/>
    <property type="project" value="InterPro"/>
</dbReference>
<keyword evidence="1" id="KW-0808">Transferase</keyword>
<name>A0A2V2MXB9_9EURY</name>
<reference evidence="3 4" key="1">
    <citation type="submission" date="2018-05" db="EMBL/GenBank/DDBJ databases">
        <title>Draft genome of Methanospirillum lacunae Ki8-1.</title>
        <authorList>
            <person name="Dueholm M.S."/>
            <person name="Nielsen P.H."/>
            <person name="Bakmann L.F."/>
            <person name="Otzen D.E."/>
        </authorList>
    </citation>
    <scope>NUCLEOTIDE SEQUENCE [LARGE SCALE GENOMIC DNA]</scope>
    <source>
        <strain evidence="3 4">Ki8-1</strain>
    </source>
</reference>
<proteinExistence type="predicted"/>
<evidence type="ECO:0000259" key="2">
    <source>
        <dbReference type="Pfam" id="PF08241"/>
    </source>
</evidence>
<keyword evidence="4" id="KW-1185">Reference proteome</keyword>
<dbReference type="CDD" id="cd02440">
    <property type="entry name" value="AdoMet_MTases"/>
    <property type="match status" value="1"/>
</dbReference>
<dbReference type="EMBL" id="QGMY01000009">
    <property type="protein sequence ID" value="PWR70880.1"/>
    <property type="molecule type" value="Genomic_DNA"/>
</dbReference>
<dbReference type="Proteomes" id="UP000245657">
    <property type="component" value="Unassembled WGS sequence"/>
</dbReference>
<dbReference type="PANTHER" id="PTHR43861">
    <property type="entry name" value="TRANS-ACONITATE 2-METHYLTRANSFERASE-RELATED"/>
    <property type="match status" value="1"/>
</dbReference>
<organism evidence="3 4">
    <name type="scientific">Methanospirillum lacunae</name>
    <dbReference type="NCBI Taxonomy" id="668570"/>
    <lineage>
        <taxon>Archaea</taxon>
        <taxon>Methanobacteriati</taxon>
        <taxon>Methanobacteriota</taxon>
        <taxon>Stenosarchaea group</taxon>
        <taxon>Methanomicrobia</taxon>
        <taxon>Methanomicrobiales</taxon>
        <taxon>Methanospirillaceae</taxon>
        <taxon>Methanospirillum</taxon>
    </lineage>
</organism>
<dbReference type="AlphaFoldDB" id="A0A2V2MXB9"/>
<dbReference type="RefSeq" id="WP_109969374.1">
    <property type="nucleotide sequence ID" value="NZ_CP176093.1"/>
</dbReference>
<accession>A0A2V2MXB9</accession>
<dbReference type="Gene3D" id="3.40.50.150">
    <property type="entry name" value="Vaccinia Virus protein VP39"/>
    <property type="match status" value="1"/>
</dbReference>
<comment type="caution">
    <text evidence="3">The sequence shown here is derived from an EMBL/GenBank/DDBJ whole genome shotgun (WGS) entry which is preliminary data.</text>
</comment>
<gene>
    <name evidence="3" type="ORF">DK846_12880</name>
</gene>
<evidence type="ECO:0000313" key="4">
    <source>
        <dbReference type="Proteomes" id="UP000245657"/>
    </source>
</evidence>
<dbReference type="InterPro" id="IPR013216">
    <property type="entry name" value="Methyltransf_11"/>
</dbReference>
<dbReference type="InterPro" id="IPR029063">
    <property type="entry name" value="SAM-dependent_MTases_sf"/>
</dbReference>
<dbReference type="Pfam" id="PF08241">
    <property type="entry name" value="Methyltransf_11"/>
    <property type="match status" value="1"/>
</dbReference>
<feature type="domain" description="Methyltransferase type 11" evidence="2">
    <location>
        <begin position="42"/>
        <end position="138"/>
    </location>
</feature>
<evidence type="ECO:0000256" key="1">
    <source>
        <dbReference type="ARBA" id="ARBA00022679"/>
    </source>
</evidence>